<evidence type="ECO:0000256" key="2">
    <source>
        <dbReference type="ARBA" id="ARBA00006906"/>
    </source>
</evidence>
<dbReference type="AlphaFoldDB" id="T0Z8I3"/>
<evidence type="ECO:0000256" key="4">
    <source>
        <dbReference type="ARBA" id="ARBA00023239"/>
    </source>
</evidence>
<dbReference type="InterPro" id="IPR013785">
    <property type="entry name" value="Aldolase_TIM"/>
</dbReference>
<dbReference type="PANTHER" id="PTHR30246:SF1">
    <property type="entry name" value="2-DEHYDRO-3-DEOXY-6-PHOSPHOGALACTONATE ALDOLASE-RELATED"/>
    <property type="match status" value="1"/>
</dbReference>
<dbReference type="GO" id="GO:0016829">
    <property type="term" value="F:lyase activity"/>
    <property type="evidence" value="ECO:0007669"/>
    <property type="project" value="UniProtKB-KW"/>
</dbReference>
<comment type="similarity">
    <text evidence="2">Belongs to the KHG/KDPG aldolase family.</text>
</comment>
<proteinExistence type="inferred from homology"/>
<evidence type="ECO:0000256" key="5">
    <source>
        <dbReference type="ARBA" id="ARBA00023277"/>
    </source>
</evidence>
<gene>
    <name evidence="6" type="ORF">B1A_16129</name>
</gene>
<protein>
    <submittedName>
        <fullName evidence="6">2-dehydro-3-deoxy-6-phosphogalactonate aldolase</fullName>
    </submittedName>
</protein>
<evidence type="ECO:0000256" key="1">
    <source>
        <dbReference type="ARBA" id="ARBA00004761"/>
    </source>
</evidence>
<dbReference type="SUPFAM" id="SSF51569">
    <property type="entry name" value="Aldolase"/>
    <property type="match status" value="1"/>
</dbReference>
<dbReference type="InterPro" id="IPR000887">
    <property type="entry name" value="Aldlse_KDPG_KHG"/>
</dbReference>
<dbReference type="PANTHER" id="PTHR30246">
    <property type="entry name" value="2-KETO-3-DEOXY-6-PHOSPHOGLUCONATE ALDOLASE"/>
    <property type="match status" value="1"/>
</dbReference>
<accession>T0Z8I3</accession>
<reference evidence="6" key="2">
    <citation type="journal article" date="2014" name="ISME J.">
        <title>Microbial stratification in low pH oxic and suboxic macroscopic growths along an acid mine drainage.</title>
        <authorList>
            <person name="Mendez-Garcia C."/>
            <person name="Mesa V."/>
            <person name="Sprenger R.R."/>
            <person name="Richter M."/>
            <person name="Diez M.S."/>
            <person name="Solano J."/>
            <person name="Bargiela R."/>
            <person name="Golyshina O.V."/>
            <person name="Manteca A."/>
            <person name="Ramos J.L."/>
            <person name="Gallego J.R."/>
            <person name="Llorente I."/>
            <person name="Martins Dos Santos V.A."/>
            <person name="Jensen O.N."/>
            <person name="Pelaez A.I."/>
            <person name="Sanchez J."/>
            <person name="Ferrer M."/>
        </authorList>
    </citation>
    <scope>NUCLEOTIDE SEQUENCE</scope>
</reference>
<organism evidence="6">
    <name type="scientific">mine drainage metagenome</name>
    <dbReference type="NCBI Taxonomy" id="410659"/>
    <lineage>
        <taxon>unclassified sequences</taxon>
        <taxon>metagenomes</taxon>
        <taxon>ecological metagenomes</taxon>
    </lineage>
</organism>
<dbReference type="Gene3D" id="3.20.20.70">
    <property type="entry name" value="Aldolase class I"/>
    <property type="match status" value="1"/>
</dbReference>
<dbReference type="EMBL" id="AUZX01011858">
    <property type="protein sequence ID" value="EQD41328.1"/>
    <property type="molecule type" value="Genomic_DNA"/>
</dbReference>
<name>T0Z8I3_9ZZZZ</name>
<evidence type="ECO:0000256" key="3">
    <source>
        <dbReference type="ARBA" id="ARBA00011233"/>
    </source>
</evidence>
<keyword evidence="4" id="KW-0456">Lyase</keyword>
<evidence type="ECO:0000313" key="6">
    <source>
        <dbReference type="EMBL" id="EQD41328.1"/>
    </source>
</evidence>
<comment type="subunit">
    <text evidence="3">Homotrimer.</text>
</comment>
<feature type="non-terminal residue" evidence="6">
    <location>
        <position position="92"/>
    </location>
</feature>
<dbReference type="Pfam" id="PF01081">
    <property type="entry name" value="Aldolase"/>
    <property type="match status" value="1"/>
</dbReference>
<reference evidence="6" key="1">
    <citation type="submission" date="2013-08" db="EMBL/GenBank/DDBJ databases">
        <authorList>
            <person name="Mendez C."/>
            <person name="Richter M."/>
            <person name="Ferrer M."/>
            <person name="Sanchez J."/>
        </authorList>
    </citation>
    <scope>NUCLEOTIDE SEQUENCE</scope>
</reference>
<keyword evidence="5" id="KW-0119">Carbohydrate metabolism</keyword>
<comment type="caution">
    <text evidence="6">The sequence shown here is derived from an EMBL/GenBank/DDBJ whole genome shotgun (WGS) entry which is preliminary data.</text>
</comment>
<dbReference type="CDD" id="cd00452">
    <property type="entry name" value="KDPG_aldolase"/>
    <property type="match status" value="1"/>
</dbReference>
<comment type="pathway">
    <text evidence="1">Carbohydrate acid metabolism.</text>
</comment>
<sequence length="92" mass="9407">MGRALLEGGIRVMEVPLNSPRPLESIERLCGELGAQALVGAGTVLSAAQVDDAAAAGARLIVSPHTDPAVIRRAVALGLECLPGFMSPSEAF</sequence>